<keyword evidence="1" id="KW-1133">Transmembrane helix</keyword>
<accession>A0A1Q9CV46</accession>
<gene>
    <name evidence="2" type="ORF">AK812_SmicGene32057</name>
</gene>
<keyword evidence="1" id="KW-0812">Transmembrane</keyword>
<comment type="caution">
    <text evidence="2">The sequence shown here is derived from an EMBL/GenBank/DDBJ whole genome shotgun (WGS) entry which is preliminary data.</text>
</comment>
<protein>
    <recommendedName>
        <fullName evidence="4">NACHT domain-containing protein</fullName>
    </recommendedName>
</protein>
<dbReference type="Proteomes" id="UP000186817">
    <property type="component" value="Unassembled WGS sequence"/>
</dbReference>
<dbReference type="SUPFAM" id="SSF52540">
    <property type="entry name" value="P-loop containing nucleoside triphosphate hydrolases"/>
    <property type="match status" value="1"/>
</dbReference>
<evidence type="ECO:0000256" key="1">
    <source>
        <dbReference type="SAM" id="Phobius"/>
    </source>
</evidence>
<dbReference type="EMBL" id="LSRX01000899">
    <property type="protein sequence ID" value="OLP86801.1"/>
    <property type="molecule type" value="Genomic_DNA"/>
</dbReference>
<name>A0A1Q9CV46_SYMMI</name>
<keyword evidence="3" id="KW-1185">Reference proteome</keyword>
<evidence type="ECO:0000313" key="2">
    <source>
        <dbReference type="EMBL" id="OLP86801.1"/>
    </source>
</evidence>
<sequence>MFACTLIPTLLCFALMALLIKISDFSFITQGDKWAPPDFVRVLLFVSALAGLEMLGGAIAFTTVSTDQIVKILKQAERFLFWSPEREEEPVFAPPRGDAAEGTPWPSTPPVEKYRIQALDLAALAEKFEFLERRVILLTGPEGAGKTTTCRFFCRFFGAPGRLFAEGVALLGRKEMELLFEKDGCLQHLLAKMILDALNVQAWATCAWSTLTSLTRNRRWLLVLDGIDLFQSDKDIERLRKPLEDLLCTCTKLCVVLTRRSSGEGTGRPWELAKLDTCKVVPFPLSRLSDEARRSRQRGRKGGLRITFTSGASHLAPQCPMTARSQGGSCGKFTVLRLSERIEGPKDRRSPRSCGDSFAMAECGRVFGMCLAAVSISDSSRTTEQSISSKSVAGMLSMWMRRAAVLMLGAGTHAAVVLQKNTYNTSGCTGQVVRTEYMVTGCVQNGGGSGFAAVSCNSTGASLAMHTDAACASNTTEEQSFDLSTCIDEYNKYMSCTEQTVVTMKMYTAAGCNQANLEAEYSLPLGCRAMGRVSNGQVTAMSQKLELNSNNNLVNKMYNSSLDCSGTHVEVELPCEQVCVDGNTSDALPEGWFAYQGSCTIQGGGVAGATGLSVAAGMLVSALAAMVQS</sequence>
<dbReference type="InterPro" id="IPR027417">
    <property type="entry name" value="P-loop_NTPase"/>
</dbReference>
<evidence type="ECO:0000313" key="3">
    <source>
        <dbReference type="Proteomes" id="UP000186817"/>
    </source>
</evidence>
<organism evidence="2 3">
    <name type="scientific">Symbiodinium microadriaticum</name>
    <name type="common">Dinoflagellate</name>
    <name type="synonym">Zooxanthella microadriatica</name>
    <dbReference type="NCBI Taxonomy" id="2951"/>
    <lineage>
        <taxon>Eukaryota</taxon>
        <taxon>Sar</taxon>
        <taxon>Alveolata</taxon>
        <taxon>Dinophyceae</taxon>
        <taxon>Suessiales</taxon>
        <taxon>Symbiodiniaceae</taxon>
        <taxon>Symbiodinium</taxon>
    </lineage>
</organism>
<dbReference type="AlphaFoldDB" id="A0A1Q9CV46"/>
<dbReference type="Gene3D" id="3.40.50.300">
    <property type="entry name" value="P-loop containing nucleotide triphosphate hydrolases"/>
    <property type="match status" value="1"/>
</dbReference>
<dbReference type="OrthoDB" id="429270at2759"/>
<evidence type="ECO:0008006" key="4">
    <source>
        <dbReference type="Google" id="ProtNLM"/>
    </source>
</evidence>
<feature type="transmembrane region" description="Helical" evidence="1">
    <location>
        <begin position="43"/>
        <end position="64"/>
    </location>
</feature>
<keyword evidence="1" id="KW-0472">Membrane</keyword>
<proteinExistence type="predicted"/>
<reference evidence="2 3" key="1">
    <citation type="submission" date="2016-02" db="EMBL/GenBank/DDBJ databases">
        <title>Genome analysis of coral dinoflagellate symbionts highlights evolutionary adaptations to a symbiotic lifestyle.</title>
        <authorList>
            <person name="Aranda M."/>
            <person name="Li Y."/>
            <person name="Liew Y.J."/>
            <person name="Baumgarten S."/>
            <person name="Simakov O."/>
            <person name="Wilson M."/>
            <person name="Piel J."/>
            <person name="Ashoor H."/>
            <person name="Bougouffa S."/>
            <person name="Bajic V.B."/>
            <person name="Ryu T."/>
            <person name="Ravasi T."/>
            <person name="Bayer T."/>
            <person name="Micklem G."/>
            <person name="Kim H."/>
            <person name="Bhak J."/>
            <person name="Lajeunesse T.C."/>
            <person name="Voolstra C.R."/>
        </authorList>
    </citation>
    <scope>NUCLEOTIDE SEQUENCE [LARGE SCALE GENOMIC DNA]</scope>
    <source>
        <strain evidence="2 3">CCMP2467</strain>
    </source>
</reference>